<dbReference type="EMBL" id="NMUH01000107">
    <property type="protein sequence ID" value="MQL71737.1"/>
    <property type="molecule type" value="Genomic_DNA"/>
</dbReference>
<gene>
    <name evidence="3" type="ORF">Taro_004051</name>
</gene>
<feature type="non-terminal residue" evidence="3">
    <location>
        <position position="1"/>
    </location>
</feature>
<dbReference type="PROSITE" id="PS51375">
    <property type="entry name" value="PPR"/>
    <property type="match status" value="4"/>
</dbReference>
<organism evidence="3 4">
    <name type="scientific">Colocasia esculenta</name>
    <name type="common">Wild taro</name>
    <name type="synonym">Arum esculentum</name>
    <dbReference type="NCBI Taxonomy" id="4460"/>
    <lineage>
        <taxon>Eukaryota</taxon>
        <taxon>Viridiplantae</taxon>
        <taxon>Streptophyta</taxon>
        <taxon>Embryophyta</taxon>
        <taxon>Tracheophyta</taxon>
        <taxon>Spermatophyta</taxon>
        <taxon>Magnoliopsida</taxon>
        <taxon>Liliopsida</taxon>
        <taxon>Araceae</taxon>
        <taxon>Aroideae</taxon>
        <taxon>Colocasieae</taxon>
        <taxon>Colocasia</taxon>
    </lineage>
</organism>
<feature type="repeat" description="PPR" evidence="2">
    <location>
        <begin position="66"/>
        <end position="100"/>
    </location>
</feature>
<comment type="caution">
    <text evidence="3">The sequence shown here is derived from an EMBL/GenBank/DDBJ whole genome shotgun (WGS) entry which is preliminary data.</text>
</comment>
<sequence>PGVLARALRHCGRAGAFGAGVSLHCLLIKSGLFRHTFLANNLIAMYVDLRSFGEAQRMFEEMPDRNVVSWTASISAYCSAGNHSEALRTFIRMLDSELEVAPNCFTFSAALKACAMAGDLELGRWIHRRVAATGMESDTVLMNAVIDMYLKCGSLSEARRVFDGISEANTTSWNTMIDGYVKENKMDKAEEMFLKLPKSDSTSFNTIIAGFAQEESPKALEYLCLMHREDLRPDLFTFPCALKTCGSLGRKEMGRQIHCCLVKSGLQTRHCGSSLISMYANCDGIAESMKVYEEFMDHGGSFSEVLALSNAMVSGFVANGFNKSALHLVSQLQRKGMGLDVYTLSSALKACMNLHNLRLAFQIHALVLHCGHLFDSTVGSVLVDLYVKCRNLENALRVFNGLPHKDVVTWAGLISGCVQEGLDQLAFCLFMDMTKSGILIDQFIMSSILKASSSISGLEGGRQVHAQSIKIGFEREKVMVTSLIDMYSKCGQIDDSLSAFKTATYRDTACWTGIIVGCARNGRAKEAIQFFREMVKLGVDPNKITLLGLLSACRHAGWVEEACHIFNSMKEKHGMVPGLEHYCCLVDILNQAGLTREAQMLIDDMPYRPNDNIWNSFLGACGIHGDADTFKLAAECLIPNNTRVHITLSNTYASFGMWDSATRLRQETRKVILKVPGMSWIEVATLPAVFNFAWRVLYSFAKWTTDCKVVGVGKENRNLPY</sequence>
<dbReference type="Pfam" id="PF01535">
    <property type="entry name" value="PPR"/>
    <property type="match status" value="4"/>
</dbReference>
<dbReference type="Proteomes" id="UP000652761">
    <property type="component" value="Unassembled WGS sequence"/>
</dbReference>
<evidence type="ECO:0000256" key="2">
    <source>
        <dbReference type="PROSITE-ProRule" id="PRU00708"/>
    </source>
</evidence>
<reference evidence="3" key="1">
    <citation type="submission" date="2017-07" db="EMBL/GenBank/DDBJ databases">
        <title>Taro Niue Genome Assembly and Annotation.</title>
        <authorList>
            <person name="Atibalentja N."/>
            <person name="Keating K."/>
            <person name="Fields C.J."/>
        </authorList>
    </citation>
    <scope>NUCLEOTIDE SEQUENCE</scope>
    <source>
        <strain evidence="3">Niue_2</strain>
        <tissue evidence="3">Leaf</tissue>
    </source>
</reference>
<dbReference type="Pfam" id="PF13041">
    <property type="entry name" value="PPR_2"/>
    <property type="match status" value="2"/>
</dbReference>
<feature type="repeat" description="PPR" evidence="2">
    <location>
        <begin position="406"/>
        <end position="440"/>
    </location>
</feature>
<feature type="repeat" description="PPR" evidence="2">
    <location>
        <begin position="507"/>
        <end position="541"/>
    </location>
</feature>
<feature type="repeat" description="PPR" evidence="2">
    <location>
        <begin position="169"/>
        <end position="203"/>
    </location>
</feature>
<dbReference type="OrthoDB" id="185373at2759"/>
<dbReference type="InterPro" id="IPR002885">
    <property type="entry name" value="PPR_rpt"/>
</dbReference>
<dbReference type="GO" id="GO:0009451">
    <property type="term" value="P:RNA modification"/>
    <property type="evidence" value="ECO:0007669"/>
    <property type="project" value="InterPro"/>
</dbReference>
<accession>A0A843TNZ5</accession>
<dbReference type="InterPro" id="IPR046960">
    <property type="entry name" value="PPR_At4g14850-like_plant"/>
</dbReference>
<feature type="non-terminal residue" evidence="3">
    <location>
        <position position="721"/>
    </location>
</feature>
<protein>
    <recommendedName>
        <fullName evidence="5">Pentatricopeptide repeat-containing protein</fullName>
    </recommendedName>
</protein>
<dbReference type="FunFam" id="1.25.40.10:FF:000442">
    <property type="entry name" value="Pentatricopeptide repeat-containing protein At3g49710"/>
    <property type="match status" value="1"/>
</dbReference>
<dbReference type="Pfam" id="PF13812">
    <property type="entry name" value="PPR_3"/>
    <property type="match status" value="1"/>
</dbReference>
<dbReference type="PANTHER" id="PTHR47926">
    <property type="entry name" value="PENTATRICOPEPTIDE REPEAT-CONTAINING PROTEIN"/>
    <property type="match status" value="1"/>
</dbReference>
<dbReference type="AlphaFoldDB" id="A0A843TNZ5"/>
<dbReference type="InterPro" id="IPR011990">
    <property type="entry name" value="TPR-like_helical_dom_sf"/>
</dbReference>
<proteinExistence type="predicted"/>
<evidence type="ECO:0000313" key="4">
    <source>
        <dbReference type="Proteomes" id="UP000652761"/>
    </source>
</evidence>
<dbReference type="FunFam" id="1.25.40.10:FF:000344">
    <property type="entry name" value="Pentatricopeptide repeat-containing protein"/>
    <property type="match status" value="1"/>
</dbReference>
<dbReference type="FunFam" id="1.25.40.10:FF:000090">
    <property type="entry name" value="Pentatricopeptide repeat-containing protein, chloroplastic"/>
    <property type="match status" value="1"/>
</dbReference>
<keyword evidence="1" id="KW-0677">Repeat</keyword>
<dbReference type="Gene3D" id="1.25.40.10">
    <property type="entry name" value="Tetratricopeptide repeat domain"/>
    <property type="match status" value="5"/>
</dbReference>
<evidence type="ECO:0000256" key="1">
    <source>
        <dbReference type="ARBA" id="ARBA00022737"/>
    </source>
</evidence>
<dbReference type="GO" id="GO:0003723">
    <property type="term" value="F:RNA binding"/>
    <property type="evidence" value="ECO:0007669"/>
    <property type="project" value="InterPro"/>
</dbReference>
<name>A0A843TNZ5_COLES</name>
<evidence type="ECO:0000313" key="3">
    <source>
        <dbReference type="EMBL" id="MQL71737.1"/>
    </source>
</evidence>
<evidence type="ECO:0008006" key="5">
    <source>
        <dbReference type="Google" id="ProtNLM"/>
    </source>
</evidence>
<keyword evidence="4" id="KW-1185">Reference proteome</keyword>
<dbReference type="NCBIfam" id="TIGR00756">
    <property type="entry name" value="PPR"/>
    <property type="match status" value="5"/>
</dbReference>